<dbReference type="EMBL" id="CXOK01000054">
    <property type="protein sequence ID" value="CTP88727.1"/>
    <property type="molecule type" value="Genomic_DNA"/>
</dbReference>
<dbReference type="InterPro" id="IPR004090">
    <property type="entry name" value="Chemotax_Me-accpt_rcpt"/>
</dbReference>
<evidence type="ECO:0000256" key="10">
    <source>
        <dbReference type="SAM" id="Coils"/>
    </source>
</evidence>
<dbReference type="SMART" id="SM01049">
    <property type="entry name" value="Cache_2"/>
    <property type="match status" value="1"/>
</dbReference>
<dbReference type="Pfam" id="PF18575">
    <property type="entry name" value="HAMP_N3"/>
    <property type="match status" value="1"/>
</dbReference>
<dbReference type="GO" id="GO:0004888">
    <property type="term" value="F:transmembrane signaling receptor activity"/>
    <property type="evidence" value="ECO:0007669"/>
    <property type="project" value="InterPro"/>
</dbReference>
<evidence type="ECO:0000256" key="8">
    <source>
        <dbReference type="ARBA" id="ARBA00029447"/>
    </source>
</evidence>
<dbReference type="GO" id="GO:0006935">
    <property type="term" value="P:chemotaxis"/>
    <property type="evidence" value="ECO:0007669"/>
    <property type="project" value="InterPro"/>
</dbReference>
<dbReference type="Proteomes" id="UP000041247">
    <property type="component" value="Unassembled WGS sequence"/>
</dbReference>
<reference evidence="15 16" key="1">
    <citation type="submission" date="2015-07" db="EMBL/GenBank/DDBJ databases">
        <authorList>
            <person name="Noorani M."/>
        </authorList>
    </citation>
    <scope>NUCLEOTIDE SEQUENCE [LARGE SCALE GENOMIC DNA]</scope>
    <source>
        <strain evidence="15">LMG728</strain>
    </source>
</reference>
<dbReference type="GO" id="GO:0005886">
    <property type="term" value="C:plasma membrane"/>
    <property type="evidence" value="ECO:0007669"/>
    <property type="project" value="UniProtKB-SubCell"/>
</dbReference>
<gene>
    <name evidence="15" type="ORF">XTPLMG728_1999</name>
</gene>
<dbReference type="PANTHER" id="PTHR43531">
    <property type="entry name" value="PROTEIN ICFG"/>
    <property type="match status" value="1"/>
</dbReference>
<proteinExistence type="inferred from homology"/>
<sequence>MNPVHFLRRRIANLPMTRKFVVLCTLLAIGVILLAVAAARLQYLDLVDARKQTVKTQIDMGISVLQHYADQAKRGEISEAQAKQAAEAALADMKTNGGVDYFFIVDPQMRIIMHPKRKVGTDMTDYKSDAGEYVYRDIRTAVTSGDGFTYYNAPKPGKKEQLPKISYAKLYPQWNWVLVVGVYAEDIQVEALGFTKILTLIGAALVGLVVVLCWLIASAIVTPLRAATRTAEAIASGRFDNTIKVESRDETGQLMTSMQQMQTQLQRFNGEMQTLVQLQQGDDISHRMPEDFPGDYGTLARGMNTALFEHLDAIIEAMAIMGEYGHGDLRRDMRRLPGQRAALHEALDAVKHNLSAINGDIAGLADAAARGDFSARGDEARYQFAFKEMVEALNRLMRQAESGLADVGRIMGAIADGDLSQRVDVRYEGAFGQLADAANRTAEQLTTIVQGIQRSVESINTAAGEIASGNSDLSVRTEQQAASLEETAASMEELTSTVKQNADSARQANQLVLGAGEVAESGGRVVEDVVTTMASISAASTRIADIIGVIDGIAFQTNILALNAAVEAARAGEQGRGFAVVASEVRSLAQRSAAAAKEIKTLISDSVQEVQQGSTLVARAGTTMAEVVTSVKRVTDIMAEISAASAEQSSGIEQVSKTVMQLDEATQQNAALVEEATAAAKSMEDQASDLTRAVAVFRLAGAAQPLAAAVSTPRVAPPPVRPALAARAPIKKASAPAPRPLARSKPRGALVESPEWEEF</sequence>
<evidence type="ECO:0000259" key="13">
    <source>
        <dbReference type="PROSITE" id="PS50111"/>
    </source>
</evidence>
<dbReference type="AlphaFoldDB" id="A0A0K2ZUM3"/>
<dbReference type="GO" id="GO:0007165">
    <property type="term" value="P:signal transduction"/>
    <property type="evidence" value="ECO:0007669"/>
    <property type="project" value="UniProtKB-KW"/>
</dbReference>
<feature type="transmembrane region" description="Helical" evidence="12">
    <location>
        <begin position="20"/>
        <end position="41"/>
    </location>
</feature>
<dbReference type="Gene3D" id="3.30.450.20">
    <property type="entry name" value="PAS domain"/>
    <property type="match status" value="1"/>
</dbReference>
<dbReference type="Gene3D" id="1.10.287.950">
    <property type="entry name" value="Methyl-accepting chemotaxis protein"/>
    <property type="match status" value="1"/>
</dbReference>
<evidence type="ECO:0000313" key="16">
    <source>
        <dbReference type="Proteomes" id="UP000041247"/>
    </source>
</evidence>
<dbReference type="SMART" id="SM00304">
    <property type="entry name" value="HAMP"/>
    <property type="match status" value="2"/>
</dbReference>
<organism evidence="15 16">
    <name type="scientific">Xanthomonas graminis pv. poae</name>
    <dbReference type="NCBI Taxonomy" id="227946"/>
    <lineage>
        <taxon>Bacteria</taxon>
        <taxon>Pseudomonadati</taxon>
        <taxon>Pseudomonadota</taxon>
        <taxon>Gammaproteobacteria</taxon>
        <taxon>Lysobacterales</taxon>
        <taxon>Lysobacteraceae</taxon>
        <taxon>Xanthomonas</taxon>
        <taxon>Xanthomonas translucens group</taxon>
        <taxon>Xanthomonas graminis</taxon>
    </lineage>
</organism>
<dbReference type="Pfam" id="PF17200">
    <property type="entry name" value="sCache_2"/>
    <property type="match status" value="1"/>
</dbReference>
<accession>A0A0K2ZUM3</accession>
<keyword evidence="3" id="KW-0488">Methylation</keyword>
<protein>
    <submittedName>
        <fullName evidence="15">Methyl-accepting chemotaxis protein</fullName>
    </submittedName>
</protein>
<evidence type="ECO:0000256" key="3">
    <source>
        <dbReference type="ARBA" id="ARBA00022481"/>
    </source>
</evidence>
<evidence type="ECO:0000256" key="1">
    <source>
        <dbReference type="ARBA" id="ARBA00004651"/>
    </source>
</evidence>
<feature type="domain" description="HAMP" evidence="14">
    <location>
        <begin position="398"/>
        <end position="450"/>
    </location>
</feature>
<dbReference type="Pfam" id="PF00672">
    <property type="entry name" value="HAMP"/>
    <property type="match status" value="1"/>
</dbReference>
<evidence type="ECO:0000256" key="12">
    <source>
        <dbReference type="SAM" id="Phobius"/>
    </source>
</evidence>
<keyword evidence="4 12" id="KW-0812">Transmembrane</keyword>
<feature type="compositionally biased region" description="Low complexity" evidence="11">
    <location>
        <begin position="726"/>
        <end position="743"/>
    </location>
</feature>
<keyword evidence="7 9" id="KW-0807">Transducer</keyword>
<evidence type="ECO:0000256" key="9">
    <source>
        <dbReference type="PROSITE-ProRule" id="PRU00284"/>
    </source>
</evidence>
<dbReference type="SMART" id="SM00283">
    <property type="entry name" value="MA"/>
    <property type="match status" value="1"/>
</dbReference>
<dbReference type="CDD" id="cd06225">
    <property type="entry name" value="HAMP"/>
    <property type="match status" value="2"/>
</dbReference>
<dbReference type="InterPro" id="IPR003660">
    <property type="entry name" value="HAMP_dom"/>
</dbReference>
<dbReference type="Pfam" id="PF00015">
    <property type="entry name" value="MCPsignal"/>
    <property type="match status" value="1"/>
</dbReference>
<dbReference type="PROSITE" id="PS50885">
    <property type="entry name" value="HAMP"/>
    <property type="match status" value="2"/>
</dbReference>
<dbReference type="SUPFAM" id="SSF158472">
    <property type="entry name" value="HAMP domain-like"/>
    <property type="match status" value="1"/>
</dbReference>
<evidence type="ECO:0000256" key="5">
    <source>
        <dbReference type="ARBA" id="ARBA00022989"/>
    </source>
</evidence>
<dbReference type="PRINTS" id="PR00260">
    <property type="entry name" value="CHEMTRNSDUCR"/>
</dbReference>
<evidence type="ECO:0000256" key="11">
    <source>
        <dbReference type="SAM" id="MobiDB-lite"/>
    </source>
</evidence>
<evidence type="ECO:0000256" key="4">
    <source>
        <dbReference type="ARBA" id="ARBA00022692"/>
    </source>
</evidence>
<dbReference type="InterPro" id="IPR051310">
    <property type="entry name" value="MCP_chemotaxis"/>
</dbReference>
<dbReference type="PROSITE" id="PS50111">
    <property type="entry name" value="CHEMOTAXIS_TRANSDUC_2"/>
    <property type="match status" value="1"/>
</dbReference>
<dbReference type="Pfam" id="PF18947">
    <property type="entry name" value="HAMP_2"/>
    <property type="match status" value="1"/>
</dbReference>
<dbReference type="PANTHER" id="PTHR43531:SF14">
    <property type="entry name" value="METHYL-ACCEPTING CHEMOTAXIS PROTEIN I-RELATED"/>
    <property type="match status" value="1"/>
</dbReference>
<feature type="region of interest" description="Disordered" evidence="11">
    <location>
        <begin position="726"/>
        <end position="759"/>
    </location>
</feature>
<comment type="subcellular location">
    <subcellularLocation>
        <location evidence="1">Cell membrane</location>
        <topology evidence="1">Multi-pass membrane protein</topology>
    </subcellularLocation>
</comment>
<feature type="domain" description="Methyl-accepting transducer" evidence="13">
    <location>
        <begin position="455"/>
        <end position="684"/>
    </location>
</feature>
<keyword evidence="6 12" id="KW-0472">Membrane</keyword>
<comment type="similarity">
    <text evidence="8">Belongs to the methyl-accepting chemotaxis (MCP) protein family.</text>
</comment>
<keyword evidence="10" id="KW-0175">Coiled coil</keyword>
<keyword evidence="2" id="KW-1003">Cell membrane</keyword>
<dbReference type="CDD" id="cd11386">
    <property type="entry name" value="MCP_signal"/>
    <property type="match status" value="1"/>
</dbReference>
<keyword evidence="5 12" id="KW-1133">Transmembrane helix</keyword>
<dbReference type="InterPro" id="IPR033480">
    <property type="entry name" value="sCache_2"/>
</dbReference>
<evidence type="ECO:0000256" key="2">
    <source>
        <dbReference type="ARBA" id="ARBA00022475"/>
    </source>
</evidence>
<feature type="coiled-coil region" evidence="10">
    <location>
        <begin position="662"/>
        <end position="693"/>
    </location>
</feature>
<dbReference type="InterPro" id="IPR004089">
    <property type="entry name" value="MCPsignal_dom"/>
</dbReference>
<dbReference type="FunFam" id="1.20.120.1530:FF:000005">
    <property type="entry name" value="Methyl-accepting chemotaxis protein"/>
    <property type="match status" value="1"/>
</dbReference>
<name>A0A0K2ZUM3_9XANT</name>
<evidence type="ECO:0000256" key="6">
    <source>
        <dbReference type="ARBA" id="ARBA00023136"/>
    </source>
</evidence>
<dbReference type="Gene3D" id="1.20.120.1530">
    <property type="match status" value="2"/>
</dbReference>
<evidence type="ECO:0000313" key="15">
    <source>
        <dbReference type="EMBL" id="CTP88727.1"/>
    </source>
</evidence>
<dbReference type="InterPro" id="IPR041395">
    <property type="entry name" value="McpB_HAMP_3rd"/>
</dbReference>
<dbReference type="FunFam" id="1.10.287.950:FF:000002">
    <property type="entry name" value="Methyl-accepting chemotaxis protein"/>
    <property type="match status" value="1"/>
</dbReference>
<feature type="domain" description="HAMP" evidence="14">
    <location>
        <begin position="218"/>
        <end position="270"/>
    </location>
</feature>
<evidence type="ECO:0000256" key="7">
    <source>
        <dbReference type="ARBA" id="ARBA00023224"/>
    </source>
</evidence>
<dbReference type="SUPFAM" id="SSF58104">
    <property type="entry name" value="Methyl-accepting chemotaxis protein (MCP) signaling domain"/>
    <property type="match status" value="1"/>
</dbReference>
<evidence type="ECO:0000259" key="14">
    <source>
        <dbReference type="PROSITE" id="PS50885"/>
    </source>
</evidence>